<dbReference type="PANTHER" id="PTHR22619">
    <property type="entry name" value="ZINC FINGER SWIM DOMAIN CONTAINING PROTEIN 4, 5, 6"/>
    <property type="match status" value="1"/>
</dbReference>
<dbReference type="GO" id="GO:0031462">
    <property type="term" value="C:Cul2-RING ubiquitin ligase complex"/>
    <property type="evidence" value="ECO:0007669"/>
    <property type="project" value="TreeGrafter"/>
</dbReference>
<dbReference type="AlphaFoldDB" id="A0A0N4XRW4"/>
<feature type="region of interest" description="Disordered" evidence="1">
    <location>
        <begin position="115"/>
        <end position="207"/>
    </location>
</feature>
<dbReference type="STRING" id="27835.A0A0N4XRW4"/>
<name>A0A0N4XRW4_NIPBR</name>
<dbReference type="WBParaSite" id="NBR_0000526601-mRNA-1">
    <property type="protein sequence ID" value="NBR_0000526601-mRNA-1"/>
    <property type="gene ID" value="NBR_0000526601"/>
</dbReference>
<reference evidence="2 3" key="2">
    <citation type="submission" date="2018-11" db="EMBL/GenBank/DDBJ databases">
        <authorList>
            <consortium name="Pathogen Informatics"/>
        </authorList>
    </citation>
    <scope>NUCLEOTIDE SEQUENCE [LARGE SCALE GENOMIC DNA]</scope>
</reference>
<feature type="compositionally biased region" description="Basic residues" evidence="1">
    <location>
        <begin position="197"/>
        <end position="207"/>
    </location>
</feature>
<protein>
    <submittedName>
        <fullName evidence="4">CARD domain-containing protein</fullName>
    </submittedName>
</protein>
<sequence length="207" mass="22765">MDQNGQPSSRSVPTRLSARRPSDDDLALKAALDAVGARPLFSDEDFPLLSEAIRRQKGELAIALLTRHRDSTEKLGLILDRLLDPTIHKMYSWHQSNAAYFLDRDPVYLKHGQRGQRPVFPLPTSPPVLRSVSLQSSDSKASTFDEEVESASEQMQSLGTSSSRHSSDDGNESVRSTPTSASVVTETSENPAPVKPVPKKNRCVITE</sequence>
<evidence type="ECO:0000313" key="2">
    <source>
        <dbReference type="EMBL" id="VDL68858.1"/>
    </source>
</evidence>
<feature type="compositionally biased region" description="Polar residues" evidence="1">
    <location>
        <begin position="1"/>
        <end position="14"/>
    </location>
</feature>
<evidence type="ECO:0000313" key="3">
    <source>
        <dbReference type="Proteomes" id="UP000271162"/>
    </source>
</evidence>
<feature type="region of interest" description="Disordered" evidence="1">
    <location>
        <begin position="1"/>
        <end position="22"/>
    </location>
</feature>
<reference evidence="4" key="1">
    <citation type="submission" date="2017-02" db="UniProtKB">
        <authorList>
            <consortium name="WormBaseParasite"/>
        </authorList>
    </citation>
    <scope>IDENTIFICATION</scope>
</reference>
<feature type="compositionally biased region" description="Polar residues" evidence="1">
    <location>
        <begin position="132"/>
        <end position="142"/>
    </location>
</feature>
<accession>A0A0N4XRW4</accession>
<gene>
    <name evidence="2" type="ORF">NBR_LOCUS5269</name>
</gene>
<feature type="compositionally biased region" description="Polar residues" evidence="1">
    <location>
        <begin position="173"/>
        <end position="190"/>
    </location>
</feature>
<dbReference type="EMBL" id="UYSL01012175">
    <property type="protein sequence ID" value="VDL68858.1"/>
    <property type="molecule type" value="Genomic_DNA"/>
</dbReference>
<organism evidence="4">
    <name type="scientific">Nippostrongylus brasiliensis</name>
    <name type="common">Rat hookworm</name>
    <dbReference type="NCBI Taxonomy" id="27835"/>
    <lineage>
        <taxon>Eukaryota</taxon>
        <taxon>Metazoa</taxon>
        <taxon>Ecdysozoa</taxon>
        <taxon>Nematoda</taxon>
        <taxon>Chromadorea</taxon>
        <taxon>Rhabditida</taxon>
        <taxon>Rhabditina</taxon>
        <taxon>Rhabditomorpha</taxon>
        <taxon>Strongyloidea</taxon>
        <taxon>Heligmosomidae</taxon>
        <taxon>Nippostrongylus</taxon>
    </lineage>
</organism>
<feature type="compositionally biased region" description="Polar residues" evidence="1">
    <location>
        <begin position="151"/>
        <end position="164"/>
    </location>
</feature>
<evidence type="ECO:0000256" key="1">
    <source>
        <dbReference type="SAM" id="MobiDB-lite"/>
    </source>
</evidence>
<dbReference type="Proteomes" id="UP000271162">
    <property type="component" value="Unassembled WGS sequence"/>
</dbReference>
<proteinExistence type="predicted"/>
<dbReference type="OMA" id="FNVCELD"/>
<evidence type="ECO:0000313" key="4">
    <source>
        <dbReference type="WBParaSite" id="NBR_0000526601-mRNA-1"/>
    </source>
</evidence>
<dbReference type="PANTHER" id="PTHR22619:SF1">
    <property type="entry name" value="ZINC FINGER SWIM DOMAIN-CONTAINING PROTEIN 8"/>
    <property type="match status" value="1"/>
</dbReference>
<keyword evidence="3" id="KW-1185">Reference proteome</keyword>